<protein>
    <submittedName>
        <fullName evidence="7">Uncharacterized protein</fullName>
    </submittedName>
</protein>
<feature type="compositionally biased region" description="Basic and acidic residues" evidence="5">
    <location>
        <begin position="22"/>
        <end position="33"/>
    </location>
</feature>
<keyword evidence="4 6" id="KW-0472">Membrane</keyword>
<evidence type="ECO:0000256" key="3">
    <source>
        <dbReference type="ARBA" id="ARBA00022989"/>
    </source>
</evidence>
<feature type="transmembrane region" description="Helical" evidence="6">
    <location>
        <begin position="162"/>
        <end position="183"/>
    </location>
</feature>
<name>A0AAE1AEJ1_9GAST</name>
<dbReference type="Pfam" id="PF00335">
    <property type="entry name" value="Tetraspanin"/>
    <property type="match status" value="1"/>
</dbReference>
<dbReference type="GO" id="GO:0016020">
    <property type="term" value="C:membrane"/>
    <property type="evidence" value="ECO:0007669"/>
    <property type="project" value="UniProtKB-SubCell"/>
</dbReference>
<dbReference type="InterPro" id="IPR018499">
    <property type="entry name" value="Tetraspanin/Peripherin"/>
</dbReference>
<evidence type="ECO:0000313" key="7">
    <source>
        <dbReference type="EMBL" id="KAK3786354.1"/>
    </source>
</evidence>
<feature type="transmembrane region" description="Helical" evidence="6">
    <location>
        <begin position="195"/>
        <end position="217"/>
    </location>
</feature>
<evidence type="ECO:0000256" key="2">
    <source>
        <dbReference type="ARBA" id="ARBA00022692"/>
    </source>
</evidence>
<evidence type="ECO:0000313" key="8">
    <source>
        <dbReference type="Proteomes" id="UP001283361"/>
    </source>
</evidence>
<feature type="transmembrane region" description="Helical" evidence="6">
    <location>
        <begin position="101"/>
        <end position="132"/>
    </location>
</feature>
<dbReference type="Proteomes" id="UP001283361">
    <property type="component" value="Unassembled WGS sequence"/>
</dbReference>
<evidence type="ECO:0000256" key="6">
    <source>
        <dbReference type="SAM" id="Phobius"/>
    </source>
</evidence>
<dbReference type="Gene3D" id="1.10.1450.10">
    <property type="entry name" value="Tetraspanin"/>
    <property type="match status" value="1"/>
</dbReference>
<proteinExistence type="predicted"/>
<feature type="region of interest" description="Disordered" evidence="5">
    <location>
        <begin position="22"/>
        <end position="60"/>
    </location>
</feature>
<accession>A0AAE1AEJ1</accession>
<comment type="subcellular location">
    <subcellularLocation>
        <location evidence="1">Membrane</location>
        <topology evidence="1">Multi-pass membrane protein</topology>
    </subcellularLocation>
</comment>
<dbReference type="InterPro" id="IPR008952">
    <property type="entry name" value="Tetraspanin_EC2_sf"/>
</dbReference>
<organism evidence="7 8">
    <name type="scientific">Elysia crispata</name>
    <name type="common">lettuce slug</name>
    <dbReference type="NCBI Taxonomy" id="231223"/>
    <lineage>
        <taxon>Eukaryota</taxon>
        <taxon>Metazoa</taxon>
        <taxon>Spiralia</taxon>
        <taxon>Lophotrochozoa</taxon>
        <taxon>Mollusca</taxon>
        <taxon>Gastropoda</taxon>
        <taxon>Heterobranchia</taxon>
        <taxon>Euthyneura</taxon>
        <taxon>Panpulmonata</taxon>
        <taxon>Sacoglossa</taxon>
        <taxon>Placobranchoidea</taxon>
        <taxon>Plakobranchidae</taxon>
        <taxon>Elysia</taxon>
    </lineage>
</organism>
<dbReference type="SUPFAM" id="SSF48652">
    <property type="entry name" value="Tetraspanin"/>
    <property type="match status" value="1"/>
</dbReference>
<gene>
    <name evidence="7" type="ORF">RRG08_022976</name>
</gene>
<feature type="compositionally biased region" description="Low complexity" evidence="5">
    <location>
        <begin position="45"/>
        <end position="59"/>
    </location>
</feature>
<keyword evidence="3 6" id="KW-1133">Transmembrane helix</keyword>
<dbReference type="EMBL" id="JAWDGP010001973">
    <property type="protein sequence ID" value="KAK3786354.1"/>
    <property type="molecule type" value="Genomic_DNA"/>
</dbReference>
<evidence type="ECO:0000256" key="5">
    <source>
        <dbReference type="SAM" id="MobiDB-lite"/>
    </source>
</evidence>
<evidence type="ECO:0000256" key="1">
    <source>
        <dbReference type="ARBA" id="ARBA00004141"/>
    </source>
</evidence>
<dbReference type="AlphaFoldDB" id="A0AAE1AEJ1"/>
<keyword evidence="2 6" id="KW-0812">Transmembrane</keyword>
<reference evidence="7" key="1">
    <citation type="journal article" date="2023" name="G3 (Bethesda)">
        <title>A reference genome for the long-term kleptoplast-retaining sea slug Elysia crispata morphotype clarki.</title>
        <authorList>
            <person name="Eastman K.E."/>
            <person name="Pendleton A.L."/>
            <person name="Shaikh M.A."/>
            <person name="Suttiyut T."/>
            <person name="Ogas R."/>
            <person name="Tomko P."/>
            <person name="Gavelis G."/>
            <person name="Widhalm J.R."/>
            <person name="Wisecaver J.H."/>
        </authorList>
    </citation>
    <scope>NUCLEOTIDE SEQUENCE</scope>
    <source>
        <strain evidence="7">ECLA1</strain>
    </source>
</reference>
<sequence length="425" mass="48531">MDVDWKPQRLVKPVKLKFKTAEADSRADRDINQNRKSRQLAFNDSPTSGSSNYSSSSSSHRSRAEASLPLSYDPQGQDLLEGFGYNFRTYLSGKKWIDSALFAWHSIVLVTALFAFLFATFILFSFPSYIIYHLRGLPGYSTYRKVIQDPKPYYNFHFYSQVNILCSFFIVVNMLYIASAVVYMTYFTHRNALTLPALTLVTSVLFIMEGAFVNVLFNPDILRDDDNVRSLQEKLQREYRVSNKDEFSVTQDHISIWLKCCGIVDSFDFFNVSLQLQNSVSLQVPPSCCKRRVFEEGIAAVESCIRRGDEDSIYRDGCMDAYMEWIQTLCHAYVIYTWIHLIDCVIHAALYRNRLNFIEQVISATSEGPSEAVTPLELRGGIQLDQLKRPSVRHLSRESSAKEVTDYGRDHCGVKVDSPTGNVAV</sequence>
<keyword evidence="8" id="KW-1185">Reference proteome</keyword>
<comment type="caution">
    <text evidence="7">The sequence shown here is derived from an EMBL/GenBank/DDBJ whole genome shotgun (WGS) entry which is preliminary data.</text>
</comment>
<evidence type="ECO:0000256" key="4">
    <source>
        <dbReference type="ARBA" id="ARBA00023136"/>
    </source>
</evidence>